<gene>
    <name evidence="1" type="ORF">LCGC14_2122860</name>
</gene>
<reference evidence="1" key="1">
    <citation type="journal article" date="2015" name="Nature">
        <title>Complex archaea that bridge the gap between prokaryotes and eukaryotes.</title>
        <authorList>
            <person name="Spang A."/>
            <person name="Saw J.H."/>
            <person name="Jorgensen S.L."/>
            <person name="Zaremba-Niedzwiedzka K."/>
            <person name="Martijn J."/>
            <person name="Lind A.E."/>
            <person name="van Eijk R."/>
            <person name="Schleper C."/>
            <person name="Guy L."/>
            <person name="Ettema T.J."/>
        </authorList>
    </citation>
    <scope>NUCLEOTIDE SEQUENCE</scope>
</reference>
<sequence>MLLKAIGITEVYAYRGSRFNRLPTTLQKLADSKGGLHRQPSALLEVTQQPIASWTLEINTAEIFTEGAASMLQGSIVPSKRIFSTALNGIGNAGEAELVLLGGTDSTSVVLFDKAIEFDADEILLKLLEAN</sequence>
<proteinExistence type="predicted"/>
<dbReference type="AlphaFoldDB" id="A0A0F9E3R6"/>
<name>A0A0F9E3R6_9ZZZZ</name>
<organism evidence="1">
    <name type="scientific">marine sediment metagenome</name>
    <dbReference type="NCBI Taxonomy" id="412755"/>
    <lineage>
        <taxon>unclassified sequences</taxon>
        <taxon>metagenomes</taxon>
        <taxon>ecological metagenomes</taxon>
    </lineage>
</organism>
<accession>A0A0F9E3R6</accession>
<comment type="caution">
    <text evidence="1">The sequence shown here is derived from an EMBL/GenBank/DDBJ whole genome shotgun (WGS) entry which is preliminary data.</text>
</comment>
<evidence type="ECO:0000313" key="1">
    <source>
        <dbReference type="EMBL" id="KKL68649.1"/>
    </source>
</evidence>
<dbReference type="EMBL" id="LAZR01026464">
    <property type="protein sequence ID" value="KKL68649.1"/>
    <property type="molecule type" value="Genomic_DNA"/>
</dbReference>
<protein>
    <submittedName>
        <fullName evidence="1">Uncharacterized protein</fullName>
    </submittedName>
</protein>